<dbReference type="OrthoDB" id="3565657at2"/>
<dbReference type="InterPro" id="IPR027939">
    <property type="entry name" value="NMT1/THI5"/>
</dbReference>
<keyword evidence="1" id="KW-0732">Signal</keyword>
<feature type="signal peptide" evidence="1">
    <location>
        <begin position="1"/>
        <end position="23"/>
    </location>
</feature>
<dbReference type="AlphaFoldDB" id="A0A285K8Z1"/>
<name>A0A285K8Z1_9ACTN</name>
<feature type="chain" id="PRO_5039431941" evidence="1">
    <location>
        <begin position="24"/>
        <end position="360"/>
    </location>
</feature>
<evidence type="ECO:0000259" key="2">
    <source>
        <dbReference type="Pfam" id="PF09084"/>
    </source>
</evidence>
<dbReference type="Pfam" id="PF09084">
    <property type="entry name" value="NMT1"/>
    <property type="match status" value="1"/>
</dbReference>
<evidence type="ECO:0000313" key="4">
    <source>
        <dbReference type="Proteomes" id="UP000219612"/>
    </source>
</evidence>
<evidence type="ECO:0000313" key="3">
    <source>
        <dbReference type="EMBL" id="SNY69028.1"/>
    </source>
</evidence>
<sequence>MRTRTLFAAFSAAALLITVSACGGDDDTAPAAAAGTAISADRCAKNKAAGKVTYLSGYQWQASASILEYAAAKKLGYFDAVCLDVTMQPGTGDTSQNTKLLASGKVTFSPVSQQDVLSANANGIKVTGISSYSNVGLEVLMTKTDVTDLKQLDGTTLGQKGAMPIGVQAMLVQAGADFGSVKQVTVGYDPSVLTRGQVKSLTGFISNEPNQLKAAGTPVTVWRPYDYKVPGSLGAMAVNPDFAAKNPEAVQDFLRAGLHAFEYCEDNAGECVKAAAELTGAGYDEKQNLAVWQTEDKVVRDSLTSGTALGAIDTKNVTALAEMLNTYTKTSITPEQATSEFDTSYVSAIYQGDKLIWPAP</sequence>
<feature type="domain" description="SsuA/THI5-like" evidence="2">
    <location>
        <begin position="68"/>
        <end position="266"/>
    </location>
</feature>
<organism evidence="3 4">
    <name type="scientific">Paractinoplanes atraurantiacus</name>
    <dbReference type="NCBI Taxonomy" id="1036182"/>
    <lineage>
        <taxon>Bacteria</taxon>
        <taxon>Bacillati</taxon>
        <taxon>Actinomycetota</taxon>
        <taxon>Actinomycetes</taxon>
        <taxon>Micromonosporales</taxon>
        <taxon>Micromonosporaceae</taxon>
        <taxon>Paractinoplanes</taxon>
    </lineage>
</organism>
<reference evidence="4" key="1">
    <citation type="submission" date="2017-09" db="EMBL/GenBank/DDBJ databases">
        <authorList>
            <person name="Varghese N."/>
            <person name="Submissions S."/>
        </authorList>
    </citation>
    <scope>NUCLEOTIDE SEQUENCE [LARGE SCALE GENOMIC DNA]</scope>
    <source>
        <strain evidence="4">CGMCC 4.6857</strain>
    </source>
</reference>
<dbReference type="EMBL" id="OBDY01000034">
    <property type="protein sequence ID" value="SNY69028.1"/>
    <property type="molecule type" value="Genomic_DNA"/>
</dbReference>
<dbReference type="PROSITE" id="PS51257">
    <property type="entry name" value="PROKAR_LIPOPROTEIN"/>
    <property type="match status" value="1"/>
</dbReference>
<keyword evidence="4" id="KW-1185">Reference proteome</keyword>
<dbReference type="RefSeq" id="WP_097328146.1">
    <property type="nucleotide sequence ID" value="NZ_OBDY01000034.1"/>
</dbReference>
<accession>A0A285K8Z1</accession>
<proteinExistence type="predicted"/>
<protein>
    <submittedName>
        <fullName evidence="3">NitT/TauT family transport system substrate-binding protein</fullName>
    </submittedName>
</protein>
<dbReference type="PANTHER" id="PTHR31528:SF3">
    <property type="entry name" value="THIAMINE BIOSYNTHESIS PROTEIN HI_0357-RELATED"/>
    <property type="match status" value="1"/>
</dbReference>
<dbReference type="InterPro" id="IPR015168">
    <property type="entry name" value="SsuA/THI5"/>
</dbReference>
<dbReference type="Proteomes" id="UP000219612">
    <property type="component" value="Unassembled WGS sequence"/>
</dbReference>
<dbReference type="GO" id="GO:0009228">
    <property type="term" value="P:thiamine biosynthetic process"/>
    <property type="evidence" value="ECO:0007669"/>
    <property type="project" value="InterPro"/>
</dbReference>
<dbReference type="SUPFAM" id="SSF53850">
    <property type="entry name" value="Periplasmic binding protein-like II"/>
    <property type="match status" value="1"/>
</dbReference>
<dbReference type="Gene3D" id="3.40.190.10">
    <property type="entry name" value="Periplasmic binding protein-like II"/>
    <property type="match status" value="2"/>
</dbReference>
<evidence type="ECO:0000256" key="1">
    <source>
        <dbReference type="SAM" id="SignalP"/>
    </source>
</evidence>
<gene>
    <name evidence="3" type="ORF">SAMN05421748_13491</name>
</gene>
<dbReference type="PANTHER" id="PTHR31528">
    <property type="entry name" value="4-AMINO-5-HYDROXYMETHYL-2-METHYLPYRIMIDINE PHOSPHATE SYNTHASE THI11-RELATED"/>
    <property type="match status" value="1"/>
</dbReference>